<dbReference type="Proteomes" id="UP000823561">
    <property type="component" value="Chromosome 8"/>
</dbReference>
<dbReference type="GO" id="GO:0005634">
    <property type="term" value="C:nucleus"/>
    <property type="evidence" value="ECO:0007669"/>
    <property type="project" value="UniProtKB-SubCell"/>
</dbReference>
<dbReference type="EMBL" id="JADWDJ010000008">
    <property type="protein sequence ID" value="KAG5276693.1"/>
    <property type="molecule type" value="Genomic_DNA"/>
</dbReference>
<evidence type="ECO:0000256" key="3">
    <source>
        <dbReference type="ARBA" id="ARBA00022473"/>
    </source>
</evidence>
<dbReference type="PANTHER" id="PTHR16770">
    <property type="entry name" value="PROTEIN RIPPLY-LIKE"/>
    <property type="match status" value="1"/>
</dbReference>
<dbReference type="InterPro" id="IPR028127">
    <property type="entry name" value="Ripply_fam"/>
</dbReference>
<evidence type="ECO:0000256" key="4">
    <source>
        <dbReference type="ARBA" id="ARBA00023242"/>
    </source>
</evidence>
<name>A0AAV6GNB7_9TELE</name>
<dbReference type="Pfam" id="PF14998">
    <property type="entry name" value="Ripply"/>
    <property type="match status" value="1"/>
</dbReference>
<keyword evidence="4" id="KW-0539">Nucleus</keyword>
<dbReference type="GO" id="GO:0009880">
    <property type="term" value="P:embryonic pattern specification"/>
    <property type="evidence" value="ECO:0007669"/>
    <property type="project" value="TreeGrafter"/>
</dbReference>
<comment type="subcellular location">
    <subcellularLocation>
        <location evidence="1">Nucleus</location>
    </subcellularLocation>
</comment>
<evidence type="ECO:0008006" key="8">
    <source>
        <dbReference type="Google" id="ProtNLM"/>
    </source>
</evidence>
<organism evidence="6 7">
    <name type="scientific">Alosa alosa</name>
    <name type="common">allis shad</name>
    <dbReference type="NCBI Taxonomy" id="278164"/>
    <lineage>
        <taxon>Eukaryota</taxon>
        <taxon>Metazoa</taxon>
        <taxon>Chordata</taxon>
        <taxon>Craniata</taxon>
        <taxon>Vertebrata</taxon>
        <taxon>Euteleostomi</taxon>
        <taxon>Actinopterygii</taxon>
        <taxon>Neopterygii</taxon>
        <taxon>Teleostei</taxon>
        <taxon>Clupei</taxon>
        <taxon>Clupeiformes</taxon>
        <taxon>Clupeoidei</taxon>
        <taxon>Clupeidae</taxon>
        <taxon>Alosa</taxon>
    </lineage>
</organism>
<comment type="caution">
    <text evidence="6">The sequence shown here is derived from an EMBL/GenBank/DDBJ whole genome shotgun (WGS) entry which is preliminary data.</text>
</comment>
<evidence type="ECO:0000256" key="2">
    <source>
        <dbReference type="ARBA" id="ARBA00006944"/>
    </source>
</evidence>
<gene>
    <name evidence="6" type="ORF">AALO_G00108650</name>
</gene>
<feature type="compositionally biased region" description="Polar residues" evidence="5">
    <location>
        <begin position="1"/>
        <end position="14"/>
    </location>
</feature>
<feature type="region of interest" description="Disordered" evidence="5">
    <location>
        <begin position="1"/>
        <end position="21"/>
    </location>
</feature>
<keyword evidence="7" id="KW-1185">Reference proteome</keyword>
<keyword evidence="3" id="KW-0217">Developmental protein</keyword>
<dbReference type="AlphaFoldDB" id="A0AAV6GNB7"/>
<evidence type="ECO:0000313" key="7">
    <source>
        <dbReference type="Proteomes" id="UP000823561"/>
    </source>
</evidence>
<dbReference type="PANTHER" id="PTHR16770:SF3">
    <property type="entry name" value="PROTEIN RIPPLY2"/>
    <property type="match status" value="1"/>
</dbReference>
<sequence>MNSRLGHNGYNNESTTHESTHERALFWRPWTRGQLEQRPDSHGFHGKSLVELSDAKKANSFVHPVKLFWPRSRCFDYLYQDAEALLRNYPVQATVCLYADSSDEEDSGEEDEKEMN</sequence>
<evidence type="ECO:0000256" key="5">
    <source>
        <dbReference type="SAM" id="MobiDB-lite"/>
    </source>
</evidence>
<dbReference type="GO" id="GO:0000122">
    <property type="term" value="P:negative regulation of transcription by RNA polymerase II"/>
    <property type="evidence" value="ECO:0007669"/>
    <property type="project" value="TreeGrafter"/>
</dbReference>
<protein>
    <recommendedName>
        <fullName evidence="8">Protein ripply2</fullName>
    </recommendedName>
</protein>
<evidence type="ECO:0000256" key="1">
    <source>
        <dbReference type="ARBA" id="ARBA00004123"/>
    </source>
</evidence>
<proteinExistence type="inferred from homology"/>
<comment type="similarity">
    <text evidence="2">Belongs to the ripply family.</text>
</comment>
<reference evidence="6" key="1">
    <citation type="submission" date="2020-10" db="EMBL/GenBank/DDBJ databases">
        <title>Chromosome-scale genome assembly of the Allis shad, Alosa alosa.</title>
        <authorList>
            <person name="Margot Z."/>
            <person name="Christophe K."/>
            <person name="Cabau C."/>
            <person name="Louis A."/>
            <person name="Berthelot C."/>
            <person name="Parey E."/>
            <person name="Roest Crollius H."/>
            <person name="Montfort J."/>
            <person name="Robinson-Rechavi M."/>
            <person name="Bucao C."/>
            <person name="Bouchez O."/>
            <person name="Gislard M."/>
            <person name="Lluch J."/>
            <person name="Milhes M."/>
            <person name="Lampietro C."/>
            <person name="Lopez Roques C."/>
            <person name="Donnadieu C."/>
            <person name="Braasch I."/>
            <person name="Desvignes T."/>
            <person name="Postlethwait J."/>
            <person name="Bobe J."/>
            <person name="Guiguen Y."/>
        </authorList>
    </citation>
    <scope>NUCLEOTIDE SEQUENCE</scope>
    <source>
        <strain evidence="6">M-15738</strain>
        <tissue evidence="6">Blood</tissue>
    </source>
</reference>
<accession>A0AAV6GNB7</accession>
<evidence type="ECO:0000313" key="6">
    <source>
        <dbReference type="EMBL" id="KAG5276693.1"/>
    </source>
</evidence>